<name>A0ABS5ED77_9PROT</name>
<evidence type="ECO:0000313" key="2">
    <source>
        <dbReference type="EMBL" id="MBR0648959.1"/>
    </source>
</evidence>
<protein>
    <recommendedName>
        <fullName evidence="4">DUF2336 domain-containing protein</fullName>
    </recommendedName>
</protein>
<evidence type="ECO:0000313" key="3">
    <source>
        <dbReference type="Proteomes" id="UP000698752"/>
    </source>
</evidence>
<evidence type="ECO:0000256" key="1">
    <source>
        <dbReference type="SAM" id="MobiDB-lite"/>
    </source>
</evidence>
<gene>
    <name evidence="2" type="ORF">GXW78_04745</name>
</gene>
<organism evidence="2 3">
    <name type="scientific">Neoroseomonas terrae</name>
    <dbReference type="NCBI Taxonomy" id="424799"/>
    <lineage>
        <taxon>Bacteria</taxon>
        <taxon>Pseudomonadati</taxon>
        <taxon>Pseudomonadota</taxon>
        <taxon>Alphaproteobacteria</taxon>
        <taxon>Acetobacterales</taxon>
        <taxon>Acetobacteraceae</taxon>
        <taxon>Neoroseomonas</taxon>
    </lineage>
</organism>
<comment type="caution">
    <text evidence="2">The sequence shown here is derived from an EMBL/GenBank/DDBJ whole genome shotgun (WGS) entry which is preliminary data.</text>
</comment>
<evidence type="ECO:0008006" key="4">
    <source>
        <dbReference type="Google" id="ProtNLM"/>
    </source>
</evidence>
<dbReference type="RefSeq" id="WP_211866490.1">
    <property type="nucleotide sequence ID" value="NZ_JAAEDI010000004.1"/>
</dbReference>
<dbReference type="Proteomes" id="UP000698752">
    <property type="component" value="Unassembled WGS sequence"/>
</dbReference>
<accession>A0ABS5ED77</accession>
<proteinExistence type="predicted"/>
<keyword evidence="3" id="KW-1185">Reference proteome</keyword>
<feature type="region of interest" description="Disordered" evidence="1">
    <location>
        <begin position="332"/>
        <end position="353"/>
    </location>
</feature>
<sequence length="353" mass="37637">MHPIDDLAEAARHNRLMQQGHRITKRTPCLPRRVALTALAILPSACGVPPAEAARLAQDGEAASRRLIDDVSAARQRVERARDLLLLRAALTAPSGTTVEALRARPEVAAADARLAAASLVLDQGRKALEGLRDSYRAFGHVAAGRDPEAFDAMLDRASEDAEALRTLIERYASDGTELVESLPYGGSALGVVRFAGGLISRARTGRRLIEPNEALVELLDSLIASSDREATTLGPLLNQVGSDRAQDVVAALRQVGITRVMGATTLDRLAEAYGWSVSPLADQRLREAPGRRVALGLAAIGARHAASQPARLIDPAAGRAVLVALRERHQALRSRGSPDPNTLRDSLHRLAG</sequence>
<dbReference type="EMBL" id="JAAEDI010000004">
    <property type="protein sequence ID" value="MBR0648959.1"/>
    <property type="molecule type" value="Genomic_DNA"/>
</dbReference>
<reference evidence="3" key="1">
    <citation type="journal article" date="2021" name="Syst. Appl. Microbiol.">
        <title>Roseomonas hellenica sp. nov., isolated from roots of wild-growing Alkanna tinctoria.</title>
        <authorList>
            <person name="Rat A."/>
            <person name="Naranjo H.D."/>
            <person name="Lebbe L."/>
            <person name="Cnockaert M."/>
            <person name="Krigas N."/>
            <person name="Grigoriadou K."/>
            <person name="Maloupa E."/>
            <person name="Willems A."/>
        </authorList>
    </citation>
    <scope>NUCLEOTIDE SEQUENCE [LARGE SCALE GENOMIC DNA]</scope>
    <source>
        <strain evidence="3">LMG 31159</strain>
    </source>
</reference>